<sequence>MKEEFARENQRLSEQVATDSEITRIHAEEELKLMIKGLDKSNESKPLSKKEQREFYMSVLKSHAGWKIKPFRGMTLEQIKEKFIPVWKQFEDFVPMSSKEEKPSQEQEFKGSKGVSKEELKGMMQLVPLEEVYIEALQVKHPIIDWEIHSEGKREYCKIIRLGGHTGTYQFFVDMLKQFNREDLHQL</sequence>
<evidence type="ECO:0000313" key="1">
    <source>
        <dbReference type="EMBL" id="GEU80961.1"/>
    </source>
</evidence>
<name>A0A6L2N431_TANCI</name>
<protein>
    <recommendedName>
        <fullName evidence="2">Reverse transcriptase domain-containing protein</fullName>
    </recommendedName>
</protein>
<dbReference type="AlphaFoldDB" id="A0A6L2N431"/>
<accession>A0A6L2N431</accession>
<evidence type="ECO:0008006" key="2">
    <source>
        <dbReference type="Google" id="ProtNLM"/>
    </source>
</evidence>
<reference evidence="1" key="1">
    <citation type="journal article" date="2019" name="Sci. Rep.">
        <title>Draft genome of Tanacetum cinerariifolium, the natural source of mosquito coil.</title>
        <authorList>
            <person name="Yamashiro T."/>
            <person name="Shiraishi A."/>
            <person name="Satake H."/>
            <person name="Nakayama K."/>
        </authorList>
    </citation>
    <scope>NUCLEOTIDE SEQUENCE</scope>
</reference>
<proteinExistence type="predicted"/>
<dbReference type="EMBL" id="BKCJ010008180">
    <property type="protein sequence ID" value="GEU80961.1"/>
    <property type="molecule type" value="Genomic_DNA"/>
</dbReference>
<comment type="caution">
    <text evidence="1">The sequence shown here is derived from an EMBL/GenBank/DDBJ whole genome shotgun (WGS) entry which is preliminary data.</text>
</comment>
<gene>
    <name evidence="1" type="ORF">Tci_052939</name>
</gene>
<organism evidence="1">
    <name type="scientific">Tanacetum cinerariifolium</name>
    <name type="common">Dalmatian daisy</name>
    <name type="synonym">Chrysanthemum cinerariifolium</name>
    <dbReference type="NCBI Taxonomy" id="118510"/>
    <lineage>
        <taxon>Eukaryota</taxon>
        <taxon>Viridiplantae</taxon>
        <taxon>Streptophyta</taxon>
        <taxon>Embryophyta</taxon>
        <taxon>Tracheophyta</taxon>
        <taxon>Spermatophyta</taxon>
        <taxon>Magnoliopsida</taxon>
        <taxon>eudicotyledons</taxon>
        <taxon>Gunneridae</taxon>
        <taxon>Pentapetalae</taxon>
        <taxon>asterids</taxon>
        <taxon>campanulids</taxon>
        <taxon>Asterales</taxon>
        <taxon>Asteraceae</taxon>
        <taxon>Asteroideae</taxon>
        <taxon>Anthemideae</taxon>
        <taxon>Anthemidinae</taxon>
        <taxon>Tanacetum</taxon>
    </lineage>
</organism>